<protein>
    <submittedName>
        <fullName evidence="1">Replication protein P</fullName>
    </submittedName>
</protein>
<name>A0ABT0SWJ2_9GAMM</name>
<dbReference type="RefSeq" id="WP_250058828.1">
    <property type="nucleotide sequence ID" value="NZ_JAMJPK010000001.1"/>
</dbReference>
<comment type="caution">
    <text evidence="1">The sequence shown here is derived from an EMBL/GenBank/DDBJ whole genome shotgun (WGS) entry which is preliminary data.</text>
</comment>
<evidence type="ECO:0000313" key="1">
    <source>
        <dbReference type="EMBL" id="MCL7938804.1"/>
    </source>
</evidence>
<dbReference type="Proteomes" id="UP001165369">
    <property type="component" value="Unassembled WGS sequence"/>
</dbReference>
<organism evidence="1 2">
    <name type="scientific">Halomonas gemina</name>
    <dbReference type="NCBI Taxonomy" id="2945105"/>
    <lineage>
        <taxon>Bacteria</taxon>
        <taxon>Pseudomonadati</taxon>
        <taxon>Pseudomonadota</taxon>
        <taxon>Gammaproteobacteria</taxon>
        <taxon>Oceanospirillales</taxon>
        <taxon>Halomonadaceae</taxon>
        <taxon>Halomonas</taxon>
    </lineage>
</organism>
<gene>
    <name evidence="1" type="ORF">M8009_00610</name>
</gene>
<proteinExistence type="predicted"/>
<reference evidence="1" key="1">
    <citation type="submission" date="2022-05" db="EMBL/GenBank/DDBJ databases">
        <title>Halomonas geminus sp. nov. and Halomonas llamarensis sp. nov. isolated from high-altitude salars of the Atacama Desert.</title>
        <authorList>
            <person name="Hintersatz C."/>
            <person name="Rojas L.A."/>
            <person name="Wei T.-S."/>
            <person name="Kutschke S."/>
            <person name="Lehmann F."/>
            <person name="Jain R."/>
            <person name="Pollmann K."/>
        </authorList>
    </citation>
    <scope>NUCLEOTIDE SEQUENCE</scope>
    <source>
        <strain evidence="1">ATCH28</strain>
    </source>
</reference>
<dbReference type="EMBL" id="JAMJPK010000001">
    <property type="protein sequence ID" value="MCL7938804.1"/>
    <property type="molecule type" value="Genomic_DNA"/>
</dbReference>
<dbReference type="Pfam" id="PF06992">
    <property type="entry name" value="Phage_lambda_P"/>
    <property type="match status" value="1"/>
</dbReference>
<dbReference type="InterPro" id="IPR009731">
    <property type="entry name" value="P-like"/>
</dbReference>
<keyword evidence="2" id="KW-1185">Reference proteome</keyword>
<evidence type="ECO:0000313" key="2">
    <source>
        <dbReference type="Proteomes" id="UP001165369"/>
    </source>
</evidence>
<accession>A0ABT0SWJ2</accession>
<sequence length="209" mass="23189">MDLVFDAMGQLFGAKFSSQWGSYDADGAWLAELSHLSRRHLELGISRLRQQVREAARSGDEAWPPQPVAFAALCEPRPEDLGMPDVAVAWREAAGHAHDPAGHRWRHEAVRLAGAAVGWWEITHVVPSRVERLERRFAREYQALINRVMAGEDLTPRQLLEHDGNRSAAELAERAGREAAQQQVEAAGLPHAMNADQGLRSLRAALGRD</sequence>